<organism evidence="1 2">
    <name type="scientific">Pedobacter westerhofensis</name>
    <dbReference type="NCBI Taxonomy" id="425512"/>
    <lineage>
        <taxon>Bacteria</taxon>
        <taxon>Pseudomonadati</taxon>
        <taxon>Bacteroidota</taxon>
        <taxon>Sphingobacteriia</taxon>
        <taxon>Sphingobacteriales</taxon>
        <taxon>Sphingobacteriaceae</taxon>
        <taxon>Pedobacter</taxon>
    </lineage>
</organism>
<dbReference type="Proteomes" id="UP000320300">
    <property type="component" value="Unassembled WGS sequence"/>
</dbReference>
<accession>A0A521EAE0</accession>
<dbReference type="Gene3D" id="1.25.40.290">
    <property type="entry name" value="ARM repeat domains"/>
    <property type="match status" value="1"/>
</dbReference>
<gene>
    <name evidence="1" type="ORF">SAMN06265348_107315</name>
</gene>
<evidence type="ECO:0000313" key="2">
    <source>
        <dbReference type="Proteomes" id="UP000320300"/>
    </source>
</evidence>
<dbReference type="SUPFAM" id="SSF48371">
    <property type="entry name" value="ARM repeat"/>
    <property type="match status" value="1"/>
</dbReference>
<dbReference type="RefSeq" id="WP_142529120.1">
    <property type="nucleotide sequence ID" value="NZ_CBCSJO010000007.1"/>
</dbReference>
<protein>
    <submittedName>
        <fullName evidence="1">3-methyladenine DNA glycosylase AlkC</fullName>
    </submittedName>
</protein>
<name>A0A521EAE0_9SPHI</name>
<dbReference type="InterPro" id="IPR016024">
    <property type="entry name" value="ARM-type_fold"/>
</dbReference>
<sequence>MGLIKDIYSPAFYNKFTEAVKSIHHSFDKEGFMTAVLGNGFEQMEWKDRMKHTTRCFHQFLAADFPEAVQLIKNIIDRLRADGQDQGGLAHIFLADYIETYGLDDLENAVSAFEFITQFISCEFAVRPFIIKYGDQMIKEMVSWSKHKNHHVRRLSSEGSRPRLPWAMAIPALKRNPEPILPILENLKTDPSEYVRRSVANSINDIAKDHPDVVIALAARWQGISKETDAIIKHGSRTLLKQGHAEILKQYGLESENIAVQDFRILTPEVKIGDSVEFAFSITNQNPASHTVRLEYGIYYKKSKGHLARKVFKISEKVYEPNVTVNINRKQSFRLITTRVFHVGEHQVSIIVNGEEKGLLDFILSE</sequence>
<dbReference type="InterPro" id="IPR021133">
    <property type="entry name" value="HEAT_type_2"/>
</dbReference>
<reference evidence="1 2" key="1">
    <citation type="submission" date="2017-05" db="EMBL/GenBank/DDBJ databases">
        <authorList>
            <person name="Varghese N."/>
            <person name="Submissions S."/>
        </authorList>
    </citation>
    <scope>NUCLEOTIDE SEQUENCE [LARGE SCALE GENOMIC DNA]</scope>
    <source>
        <strain evidence="1 2">DSM 19036</strain>
    </source>
</reference>
<dbReference type="AlphaFoldDB" id="A0A521EAE0"/>
<evidence type="ECO:0000313" key="1">
    <source>
        <dbReference type="EMBL" id="SMO80883.1"/>
    </source>
</evidence>
<dbReference type="PROSITE" id="PS50077">
    <property type="entry name" value="HEAT_REPEAT"/>
    <property type="match status" value="1"/>
</dbReference>
<keyword evidence="2" id="KW-1185">Reference proteome</keyword>
<dbReference type="EMBL" id="FXTN01000007">
    <property type="protein sequence ID" value="SMO80883.1"/>
    <property type="molecule type" value="Genomic_DNA"/>
</dbReference>
<proteinExistence type="predicted"/>
<dbReference type="OrthoDB" id="9797162at2"/>